<protein>
    <submittedName>
        <fullName evidence="1">Uncharacterized protein</fullName>
    </submittedName>
</protein>
<dbReference type="KEGG" id="dpx:DAPPUDRAFT_221858"/>
<dbReference type="eggNOG" id="ENOG502QSAV">
    <property type="taxonomic scope" value="Eukaryota"/>
</dbReference>
<dbReference type="InParanoid" id="E9G020"/>
<dbReference type="OMA" id="TLRWIPP"/>
<evidence type="ECO:0000313" key="2">
    <source>
        <dbReference type="Proteomes" id="UP000000305"/>
    </source>
</evidence>
<dbReference type="OrthoDB" id="446759at2759"/>
<dbReference type="STRING" id="6669.E9G020"/>
<reference evidence="1 2" key="1">
    <citation type="journal article" date="2011" name="Science">
        <title>The ecoresponsive genome of Daphnia pulex.</title>
        <authorList>
            <person name="Colbourne J.K."/>
            <person name="Pfrender M.E."/>
            <person name="Gilbert D."/>
            <person name="Thomas W.K."/>
            <person name="Tucker A."/>
            <person name="Oakley T.H."/>
            <person name="Tokishita S."/>
            <person name="Aerts A."/>
            <person name="Arnold G.J."/>
            <person name="Basu M.K."/>
            <person name="Bauer D.J."/>
            <person name="Caceres C.E."/>
            <person name="Carmel L."/>
            <person name="Casola C."/>
            <person name="Choi J.H."/>
            <person name="Detter J.C."/>
            <person name="Dong Q."/>
            <person name="Dusheyko S."/>
            <person name="Eads B.D."/>
            <person name="Frohlich T."/>
            <person name="Geiler-Samerotte K.A."/>
            <person name="Gerlach D."/>
            <person name="Hatcher P."/>
            <person name="Jogdeo S."/>
            <person name="Krijgsveld J."/>
            <person name="Kriventseva E.V."/>
            <person name="Kultz D."/>
            <person name="Laforsch C."/>
            <person name="Lindquist E."/>
            <person name="Lopez J."/>
            <person name="Manak J.R."/>
            <person name="Muller J."/>
            <person name="Pangilinan J."/>
            <person name="Patwardhan R.P."/>
            <person name="Pitluck S."/>
            <person name="Pritham E.J."/>
            <person name="Rechtsteiner A."/>
            <person name="Rho M."/>
            <person name="Rogozin I.B."/>
            <person name="Sakarya O."/>
            <person name="Salamov A."/>
            <person name="Schaack S."/>
            <person name="Shapiro H."/>
            <person name="Shiga Y."/>
            <person name="Skalitzky C."/>
            <person name="Smith Z."/>
            <person name="Souvorov A."/>
            <person name="Sung W."/>
            <person name="Tang Z."/>
            <person name="Tsuchiya D."/>
            <person name="Tu H."/>
            <person name="Vos H."/>
            <person name="Wang M."/>
            <person name="Wolf Y.I."/>
            <person name="Yamagata H."/>
            <person name="Yamada T."/>
            <person name="Ye Y."/>
            <person name="Shaw J.R."/>
            <person name="Andrews J."/>
            <person name="Crease T.J."/>
            <person name="Tang H."/>
            <person name="Lucas S.M."/>
            <person name="Robertson H.M."/>
            <person name="Bork P."/>
            <person name="Koonin E.V."/>
            <person name="Zdobnov E.M."/>
            <person name="Grigoriev I.V."/>
            <person name="Lynch M."/>
            <person name="Boore J.L."/>
        </authorList>
    </citation>
    <scope>NUCLEOTIDE SEQUENCE [LARGE SCALE GENOMIC DNA]</scope>
</reference>
<dbReference type="AlphaFoldDB" id="E9G020"/>
<keyword evidence="2" id="KW-1185">Reference proteome</keyword>
<dbReference type="GO" id="GO:0000447">
    <property type="term" value="P:endonucleolytic cleavage in ITS1 to separate SSU-rRNA from 5.8S rRNA and LSU-rRNA from tricistronic rRNA transcript (SSU-rRNA, 5.8S rRNA, LSU-rRNA)"/>
    <property type="evidence" value="ECO:0000318"/>
    <property type="project" value="GO_Central"/>
</dbReference>
<gene>
    <name evidence="1" type="ORF">DAPPUDRAFT_221858</name>
</gene>
<dbReference type="GO" id="GO:0001682">
    <property type="term" value="P:tRNA 5'-leader removal"/>
    <property type="evidence" value="ECO:0000318"/>
    <property type="project" value="GO_Central"/>
</dbReference>
<dbReference type="InterPro" id="IPR013893">
    <property type="entry name" value="RNase_P_Rpp40"/>
</dbReference>
<dbReference type="GO" id="GO:0000172">
    <property type="term" value="C:ribonuclease MRP complex"/>
    <property type="evidence" value="ECO:0000318"/>
    <property type="project" value="GO_Central"/>
</dbReference>
<sequence>MYNPEVINFPPPKSLKQTCTWKKDQILNKVPSQDLGNHFHGITAVLSGEITEIAEIQDFFLDSTFYRVNKFPVHKLLDPDFLSAFVKKGHFDARTLGTWGEVDQSIVVESGKLHLSVCKDVYQELGLSGQAEVISSKKCPAKYDISVNLLDDKFSPESKYYKRVSWCLQNQTSLQFDWIMNWHPHDSDICPSSLAAYLDLLGFQVVQCLPSFEERILNQVKVPLLCTETDISDVVEWVGAAALNITCPDQEDYTSSMTCPEPSYKSEKVHILKWKGFFSARQAKELLGVILKLRPEATENSVSSWLNLTLIGFDEFQIASSICSVFTTASDNCQVFTNQTSRRKIK</sequence>
<proteinExistence type="predicted"/>
<evidence type="ECO:0000313" key="1">
    <source>
        <dbReference type="EMBL" id="EFX87164.1"/>
    </source>
</evidence>
<dbReference type="EMBL" id="GL732528">
    <property type="protein sequence ID" value="EFX87164.1"/>
    <property type="molecule type" value="Genomic_DNA"/>
</dbReference>
<accession>E9G020</accession>
<dbReference type="PANTHER" id="PTHR15396:SF1">
    <property type="entry name" value="RIBONUCLEASE P PROTEIN SUBUNIT P40"/>
    <property type="match status" value="1"/>
</dbReference>
<dbReference type="Pfam" id="PF08584">
    <property type="entry name" value="Ribonuc_P_40"/>
    <property type="match status" value="1"/>
</dbReference>
<organism evidence="1 2">
    <name type="scientific">Daphnia pulex</name>
    <name type="common">Water flea</name>
    <dbReference type="NCBI Taxonomy" id="6669"/>
    <lineage>
        <taxon>Eukaryota</taxon>
        <taxon>Metazoa</taxon>
        <taxon>Ecdysozoa</taxon>
        <taxon>Arthropoda</taxon>
        <taxon>Crustacea</taxon>
        <taxon>Branchiopoda</taxon>
        <taxon>Diplostraca</taxon>
        <taxon>Cladocera</taxon>
        <taxon>Anomopoda</taxon>
        <taxon>Daphniidae</taxon>
        <taxon>Daphnia</taxon>
    </lineage>
</organism>
<name>E9G020_DAPPU</name>
<dbReference type="GO" id="GO:0030681">
    <property type="term" value="C:multimeric ribonuclease P complex"/>
    <property type="evidence" value="ECO:0000318"/>
    <property type="project" value="GO_Central"/>
</dbReference>
<dbReference type="HOGENOM" id="CLU_065211_1_0_1"/>
<dbReference type="Proteomes" id="UP000000305">
    <property type="component" value="Unassembled WGS sequence"/>
</dbReference>
<dbReference type="PANTHER" id="PTHR15396">
    <property type="entry name" value="RIBONUCLEASE P PROTEIN SUBUNIT P40"/>
    <property type="match status" value="1"/>
</dbReference>